<dbReference type="InterPro" id="IPR029061">
    <property type="entry name" value="THDP-binding"/>
</dbReference>
<evidence type="ECO:0000259" key="15">
    <source>
        <dbReference type="PROSITE" id="PS51379"/>
    </source>
</evidence>
<dbReference type="SUPFAM" id="SSF54862">
    <property type="entry name" value="4Fe-4S ferredoxins"/>
    <property type="match status" value="1"/>
</dbReference>
<dbReference type="PROSITE" id="PS51379">
    <property type="entry name" value="4FE4S_FER_2"/>
    <property type="match status" value="1"/>
</dbReference>
<dbReference type="GO" id="GO:0043805">
    <property type="term" value="F:indolepyruvate ferredoxin oxidoreductase activity"/>
    <property type="evidence" value="ECO:0007669"/>
    <property type="project" value="UniProtKB-UniRule"/>
</dbReference>
<comment type="subunit">
    <text evidence="2">Heterodimer of the IorA and IorB subunits.</text>
</comment>
<dbReference type="InterPro" id="IPR011766">
    <property type="entry name" value="TPP_enzyme_TPP-bd"/>
</dbReference>
<comment type="cofactor">
    <cofactor evidence="14">
        <name>[4Fe-4S] cluster</name>
        <dbReference type="ChEBI" id="CHEBI:49883"/>
    </cofactor>
    <text evidence="14">Binds 2 [4Fe-4S] clusters. In this family the first cluster has a non-standard and varying [4Fe-4S] binding motif CX(2)CX(2)CX(4-5)CP.</text>
</comment>
<comment type="caution">
    <text evidence="16">The sequence shown here is derived from an EMBL/GenBank/DDBJ whole genome shotgun (WGS) entry which is preliminary data.</text>
</comment>
<evidence type="ECO:0000256" key="11">
    <source>
        <dbReference type="ARBA" id="ARBA00023014"/>
    </source>
</evidence>
<keyword evidence="10 14" id="KW-0408">Iron</keyword>
<keyword evidence="7 14" id="KW-0479">Metal-binding</keyword>
<gene>
    <name evidence="16" type="ORF">AB835_06690</name>
</gene>
<dbReference type="Pfam" id="PF02775">
    <property type="entry name" value="TPP_enzyme_C"/>
    <property type="match status" value="1"/>
</dbReference>
<accession>A0A1D2QQF9</accession>
<dbReference type="GO" id="GO:0030976">
    <property type="term" value="F:thiamine pyrophosphate binding"/>
    <property type="evidence" value="ECO:0007669"/>
    <property type="project" value="InterPro"/>
</dbReference>
<dbReference type="EC" id="1.2.7.8" evidence="3 14"/>
<dbReference type="PIRSF" id="PIRSF006439">
    <property type="entry name" value="Indolepyruvate_ferr_oxidored"/>
    <property type="match status" value="1"/>
</dbReference>
<dbReference type="InterPro" id="IPR009014">
    <property type="entry name" value="Transketo_C/PFOR_II"/>
</dbReference>
<dbReference type="GO" id="GO:0046872">
    <property type="term" value="F:metal ion binding"/>
    <property type="evidence" value="ECO:0007669"/>
    <property type="project" value="UniProtKB-UniRule"/>
</dbReference>
<dbReference type="SUPFAM" id="SSF52518">
    <property type="entry name" value="Thiamin diphosphate-binding fold (THDP-binding)"/>
    <property type="match status" value="2"/>
</dbReference>
<dbReference type="InterPro" id="IPR002880">
    <property type="entry name" value="Pyrv_Fd/Flavodoxin_OxRdtase_N"/>
</dbReference>
<evidence type="ECO:0000256" key="14">
    <source>
        <dbReference type="PIRNR" id="PIRNR006439"/>
    </source>
</evidence>
<dbReference type="GO" id="GO:0051539">
    <property type="term" value="F:4 iron, 4 sulfur cluster binding"/>
    <property type="evidence" value="ECO:0007669"/>
    <property type="project" value="UniProtKB-UniRule"/>
</dbReference>
<dbReference type="PANTHER" id="PTHR43710">
    <property type="entry name" value="2-HYDROXYACYL-COA LYASE"/>
    <property type="match status" value="1"/>
</dbReference>
<evidence type="ECO:0000256" key="1">
    <source>
        <dbReference type="ARBA" id="ARBA00002995"/>
    </source>
</evidence>
<feature type="domain" description="4Fe-4S ferredoxin-type" evidence="15">
    <location>
        <begin position="561"/>
        <end position="591"/>
    </location>
</feature>
<organism evidence="16 17">
    <name type="scientific">Candidatus Endobugula sertula</name>
    <name type="common">Bugula neritina bacterial symbiont</name>
    <dbReference type="NCBI Taxonomy" id="62101"/>
    <lineage>
        <taxon>Bacteria</taxon>
        <taxon>Pseudomonadati</taxon>
        <taxon>Pseudomonadota</taxon>
        <taxon>Gammaproteobacteria</taxon>
        <taxon>Cellvibrionales</taxon>
        <taxon>Cellvibrionaceae</taxon>
        <taxon>Candidatus Endobugula</taxon>
    </lineage>
</organism>
<dbReference type="Proteomes" id="UP000242502">
    <property type="component" value="Unassembled WGS sequence"/>
</dbReference>
<evidence type="ECO:0000256" key="12">
    <source>
        <dbReference type="ARBA" id="ARBA00030514"/>
    </source>
</evidence>
<keyword evidence="5 14" id="KW-0813">Transport</keyword>
<name>A0A1D2QQF9_9GAMM</name>
<comment type="function">
    <text evidence="1 14">Catalyzes the ferredoxin-dependent oxidative decarboxylation of arylpyruvates.</text>
</comment>
<dbReference type="GO" id="GO:0044281">
    <property type="term" value="P:small molecule metabolic process"/>
    <property type="evidence" value="ECO:0007669"/>
    <property type="project" value="UniProtKB-ARBA"/>
</dbReference>
<dbReference type="Gene3D" id="3.40.50.920">
    <property type="match status" value="1"/>
</dbReference>
<evidence type="ECO:0000256" key="7">
    <source>
        <dbReference type="ARBA" id="ARBA00022723"/>
    </source>
</evidence>
<dbReference type="AlphaFoldDB" id="A0A1D2QQF9"/>
<protein>
    <recommendedName>
        <fullName evidence="4 14">Indolepyruvate oxidoreductase subunit IorA</fullName>
        <shortName evidence="14">IOR</shortName>
        <ecNumber evidence="3 14">1.2.7.8</ecNumber>
    </recommendedName>
    <alternativeName>
        <fullName evidence="12 14">Indolepyruvate ferredoxin oxidoreductase subunit alpha</fullName>
    </alternativeName>
</protein>
<evidence type="ECO:0000256" key="6">
    <source>
        <dbReference type="ARBA" id="ARBA00022485"/>
    </source>
</evidence>
<dbReference type="Gene3D" id="3.40.50.970">
    <property type="match status" value="2"/>
</dbReference>
<dbReference type="EMBL" id="MDLC01000019">
    <property type="protein sequence ID" value="ODS23825.1"/>
    <property type="molecule type" value="Genomic_DNA"/>
</dbReference>
<evidence type="ECO:0000256" key="8">
    <source>
        <dbReference type="ARBA" id="ARBA00022982"/>
    </source>
</evidence>
<dbReference type="PANTHER" id="PTHR43710:SF7">
    <property type="entry name" value="INDOLEPYRUVATE OXIDOREDUCTASE SUBUNIT IORA"/>
    <property type="match status" value="1"/>
</dbReference>
<evidence type="ECO:0000256" key="4">
    <source>
        <dbReference type="ARBA" id="ARBA00017710"/>
    </source>
</evidence>
<evidence type="ECO:0000256" key="9">
    <source>
        <dbReference type="ARBA" id="ARBA00023002"/>
    </source>
</evidence>
<evidence type="ECO:0000256" key="10">
    <source>
        <dbReference type="ARBA" id="ARBA00023004"/>
    </source>
</evidence>
<keyword evidence="11 14" id="KW-0411">Iron-sulfur</keyword>
<dbReference type="InterPro" id="IPR017896">
    <property type="entry name" value="4Fe4S_Fe-S-bd"/>
</dbReference>
<dbReference type="Pfam" id="PF01855">
    <property type="entry name" value="POR_N"/>
    <property type="match status" value="1"/>
</dbReference>
<sequence length="634" mass="69726">MKRDILLGNEAIGLGLIKYGINVITSYPGSPVSEIIAGVKRFKKYFASQNYIEWSTNEKVAYEVSLAASWSGLRSAVVMKQVGLNVAADPFFSSAYTGVKGALLIISGDDLGPTSSQTEQDSRMMALVAHIPVFDPCSPSDALDMIPEAIEVSEKYQTPVLIRPTLRLCHSIQDIAIPDNIDAISSTTQFIKKPSHWAATPQLRYQLRKELNKKINDIADRFEFKDDSQINKATGPNIIVNSMSDFGVLTSGSTYNVVKQVMDEFSLNFSVLRLATPYPLPAKSVRHFVESFKKVLVLEEPGPCIETQLVDRTTVLGRLNGYVPNAGEITPDILLQIFVQLDIIEHDKINQPQLHEPALPSEALKGPSLCPGCSHRSVFYSLKKTFGENAIYPSDFGCYTLGKNIGTVDTFLDMGASISMAAGFFHSCRINNDNRPIIATIGDSTFVHAGIPALINAVHTNARFILLILDNRVTAMTGFQPTAAVTELADESEKGTIVNIDALVTACGIQHIERVDPYYQKEFDEALSRAYEHTYISDTNVSVIIADHPCTLKKPKVEKNGRIEIAPDCDACGSCYKGFECPSLSLNLKTGKAQVNYETYVECGQCLIACERGYISQITNDNNRPEVRAIKLIE</sequence>
<proteinExistence type="predicted"/>
<evidence type="ECO:0000256" key="5">
    <source>
        <dbReference type="ARBA" id="ARBA00022448"/>
    </source>
</evidence>
<dbReference type="InterPro" id="IPR045025">
    <property type="entry name" value="HACL1-like"/>
</dbReference>
<dbReference type="CDD" id="cd07034">
    <property type="entry name" value="TPP_PYR_PFOR_IOR-alpha_like"/>
    <property type="match status" value="1"/>
</dbReference>
<dbReference type="FunFam" id="3.40.50.970:FF:000039">
    <property type="entry name" value="Indolepyruvate oxidoreductase subunit IorA"/>
    <property type="match status" value="1"/>
</dbReference>
<reference evidence="16 17" key="1">
    <citation type="journal article" date="2016" name="Appl. Environ. Microbiol.">
        <title>Lack of Overt Genome Reduction in the Bryostatin-Producing Bryozoan Symbiont "Candidatus Endobugula sertula".</title>
        <authorList>
            <person name="Miller I.J."/>
            <person name="Vanee N."/>
            <person name="Fong S.S."/>
            <person name="Lim-Fong G.E."/>
            <person name="Kwan J.C."/>
        </authorList>
    </citation>
    <scope>NUCLEOTIDE SEQUENCE [LARGE SCALE GENOMIC DNA]</scope>
    <source>
        <strain evidence="16">AB1-4</strain>
    </source>
</reference>
<keyword evidence="6 14" id="KW-0004">4Fe-4S</keyword>
<comment type="catalytic activity">
    <reaction evidence="13 14">
        <text>indole-3-pyruvate + 2 oxidized [2Fe-2S]-[ferredoxin] + CoA = (indol-3-yl)acetyl-CoA + 2 reduced [2Fe-2S]-[ferredoxin] + CO2 + H(+)</text>
        <dbReference type="Rhea" id="RHEA:12645"/>
        <dbReference type="Rhea" id="RHEA-COMP:10000"/>
        <dbReference type="Rhea" id="RHEA-COMP:10001"/>
        <dbReference type="ChEBI" id="CHEBI:15378"/>
        <dbReference type="ChEBI" id="CHEBI:16526"/>
        <dbReference type="ChEBI" id="CHEBI:17640"/>
        <dbReference type="ChEBI" id="CHEBI:33737"/>
        <dbReference type="ChEBI" id="CHEBI:33738"/>
        <dbReference type="ChEBI" id="CHEBI:57271"/>
        <dbReference type="ChEBI" id="CHEBI:57287"/>
        <dbReference type="EC" id="1.2.7.8"/>
    </reaction>
</comment>
<dbReference type="CDD" id="cd02008">
    <property type="entry name" value="TPP_IOR_alpha"/>
    <property type="match status" value="1"/>
</dbReference>
<evidence type="ECO:0000313" key="17">
    <source>
        <dbReference type="Proteomes" id="UP000242502"/>
    </source>
</evidence>
<evidence type="ECO:0000256" key="2">
    <source>
        <dbReference type="ARBA" id="ARBA00011238"/>
    </source>
</evidence>
<dbReference type="InterPro" id="IPR017721">
    <property type="entry name" value="IorA"/>
</dbReference>
<evidence type="ECO:0000256" key="3">
    <source>
        <dbReference type="ARBA" id="ARBA00012812"/>
    </source>
</evidence>
<evidence type="ECO:0000313" key="16">
    <source>
        <dbReference type="EMBL" id="ODS23825.1"/>
    </source>
</evidence>
<dbReference type="STRING" id="62101.AB835_06690"/>
<dbReference type="SUPFAM" id="SSF52922">
    <property type="entry name" value="TK C-terminal domain-like"/>
    <property type="match status" value="1"/>
</dbReference>
<keyword evidence="9 14" id="KW-0560">Oxidoreductase</keyword>
<keyword evidence="8 14" id="KW-0249">Electron transport</keyword>
<evidence type="ECO:0000256" key="13">
    <source>
        <dbReference type="ARBA" id="ARBA00048332"/>
    </source>
</evidence>